<protein>
    <recommendedName>
        <fullName evidence="3">Dynein regulatory complex protein 10</fullName>
    </recommendedName>
</protein>
<dbReference type="EMBL" id="CAXAJV020001293">
    <property type="protein sequence ID" value="CAL7945402.1"/>
    <property type="molecule type" value="Genomic_DNA"/>
</dbReference>
<evidence type="ECO:0008006" key="3">
    <source>
        <dbReference type="Google" id="ProtNLM"/>
    </source>
</evidence>
<dbReference type="Proteomes" id="UP001642520">
    <property type="component" value="Unassembled WGS sequence"/>
</dbReference>
<keyword evidence="2" id="KW-1185">Reference proteome</keyword>
<evidence type="ECO:0000313" key="2">
    <source>
        <dbReference type="Proteomes" id="UP001642520"/>
    </source>
</evidence>
<comment type="caution">
    <text evidence="1">The sequence shown here is derived from an EMBL/GenBank/DDBJ whole genome shotgun (WGS) entry which is preliminary data.</text>
</comment>
<sequence>MDAFLTILATKLLNARSEGKIKQDFYVRGMMLIEKIQLLCSLIENNARRHSEEEMTRNTKLCDLAKNIEKAILDVTQWTLAVQKERSDFCQFQRNIEMNRKAIKAAKENIEKNFKEIIRIQTAEFSSKVLNVNFKSEMRKKSIESEIKLFDLGLKIFDDINRLRMNDVYNERNKVKKRCLDQIAKYDRDIALLYMYKTSLTTKKDCTNKEYAAIQNQLIGQRILYKQLKEERELNIKKTFLAKLEQFRRNHAATVIQRKWKLYCVSRSWRKRKGRK</sequence>
<accession>A0ABP1NWV3</accession>
<proteinExistence type="predicted"/>
<organism evidence="1 2">
    <name type="scientific">Xylocopa violacea</name>
    <name type="common">Violet carpenter bee</name>
    <name type="synonym">Apis violacea</name>
    <dbReference type="NCBI Taxonomy" id="135666"/>
    <lineage>
        <taxon>Eukaryota</taxon>
        <taxon>Metazoa</taxon>
        <taxon>Ecdysozoa</taxon>
        <taxon>Arthropoda</taxon>
        <taxon>Hexapoda</taxon>
        <taxon>Insecta</taxon>
        <taxon>Pterygota</taxon>
        <taxon>Neoptera</taxon>
        <taxon>Endopterygota</taxon>
        <taxon>Hymenoptera</taxon>
        <taxon>Apocrita</taxon>
        <taxon>Aculeata</taxon>
        <taxon>Apoidea</taxon>
        <taxon>Anthophila</taxon>
        <taxon>Apidae</taxon>
        <taxon>Xylocopa</taxon>
        <taxon>Xylocopa</taxon>
    </lineage>
</organism>
<evidence type="ECO:0000313" key="1">
    <source>
        <dbReference type="EMBL" id="CAL7945402.1"/>
    </source>
</evidence>
<gene>
    <name evidence="1" type="ORF">XYLVIOL_LOCUS7197</name>
</gene>
<name>A0ABP1NWV3_XYLVO</name>
<reference evidence="1 2" key="1">
    <citation type="submission" date="2024-08" db="EMBL/GenBank/DDBJ databases">
        <authorList>
            <person name="Will J Nash"/>
            <person name="Angela Man"/>
            <person name="Seanna McTaggart"/>
            <person name="Kendall Baker"/>
            <person name="Tom Barker"/>
            <person name="Leah Catchpole"/>
            <person name="Alex Durrant"/>
            <person name="Karim Gharbi"/>
            <person name="Naomi Irish"/>
            <person name="Gemy Kaithakottil"/>
            <person name="Debby Ku"/>
            <person name="Aaliyah Providence"/>
            <person name="Felix Shaw"/>
            <person name="David Swarbreck"/>
            <person name="Chris Watkins"/>
            <person name="Ann M. McCartney"/>
            <person name="Giulio Formenti"/>
            <person name="Alice Mouton"/>
            <person name="Noel Vella"/>
            <person name="Bjorn M von Reumont"/>
            <person name="Adriana Vella"/>
            <person name="Wilfried Haerty"/>
        </authorList>
    </citation>
    <scope>NUCLEOTIDE SEQUENCE [LARGE SCALE GENOMIC DNA]</scope>
</reference>